<protein>
    <submittedName>
        <fullName evidence="7">DMT family transporter</fullName>
    </submittedName>
</protein>
<proteinExistence type="predicted"/>
<evidence type="ECO:0000313" key="7">
    <source>
        <dbReference type="EMBL" id="MFC4357241.1"/>
    </source>
</evidence>
<evidence type="ECO:0000256" key="3">
    <source>
        <dbReference type="ARBA" id="ARBA00022989"/>
    </source>
</evidence>
<dbReference type="GO" id="GO:0016020">
    <property type="term" value="C:membrane"/>
    <property type="evidence" value="ECO:0007669"/>
    <property type="project" value="UniProtKB-SubCell"/>
</dbReference>
<dbReference type="PANTHER" id="PTHR32322">
    <property type="entry name" value="INNER MEMBRANE TRANSPORTER"/>
    <property type="match status" value="1"/>
</dbReference>
<keyword evidence="3 5" id="KW-1133">Transmembrane helix</keyword>
<dbReference type="PANTHER" id="PTHR32322:SF2">
    <property type="entry name" value="EAMA DOMAIN-CONTAINING PROTEIN"/>
    <property type="match status" value="1"/>
</dbReference>
<comment type="subcellular location">
    <subcellularLocation>
        <location evidence="1">Membrane</location>
        <topology evidence="1">Multi-pass membrane protein</topology>
    </subcellularLocation>
</comment>
<feature type="transmembrane region" description="Helical" evidence="5">
    <location>
        <begin position="59"/>
        <end position="81"/>
    </location>
</feature>
<keyword evidence="4 5" id="KW-0472">Membrane</keyword>
<feature type="transmembrane region" description="Helical" evidence="5">
    <location>
        <begin position="87"/>
        <end position="110"/>
    </location>
</feature>
<comment type="caution">
    <text evidence="7">The sequence shown here is derived from an EMBL/GenBank/DDBJ whole genome shotgun (WGS) entry which is preliminary data.</text>
</comment>
<dbReference type="AlphaFoldDB" id="A0ABD5P911"/>
<dbReference type="RefSeq" id="WP_308203528.1">
    <property type="nucleotide sequence ID" value="NZ_JAODIW010000006.1"/>
</dbReference>
<evidence type="ECO:0000256" key="2">
    <source>
        <dbReference type="ARBA" id="ARBA00022692"/>
    </source>
</evidence>
<feature type="transmembrane region" description="Helical" evidence="5">
    <location>
        <begin position="209"/>
        <end position="228"/>
    </location>
</feature>
<keyword evidence="8" id="KW-1185">Reference proteome</keyword>
<name>A0ABD5P911_9EURY</name>
<feature type="transmembrane region" description="Helical" evidence="5">
    <location>
        <begin position="263"/>
        <end position="281"/>
    </location>
</feature>
<dbReference type="InterPro" id="IPR037185">
    <property type="entry name" value="EmrE-like"/>
</dbReference>
<dbReference type="Pfam" id="PF00892">
    <property type="entry name" value="EamA"/>
    <property type="match status" value="2"/>
</dbReference>
<feature type="domain" description="EamA" evidence="6">
    <location>
        <begin position="2"/>
        <end position="132"/>
    </location>
</feature>
<evidence type="ECO:0000259" key="6">
    <source>
        <dbReference type="Pfam" id="PF00892"/>
    </source>
</evidence>
<dbReference type="Proteomes" id="UP001595921">
    <property type="component" value="Unassembled WGS sequence"/>
</dbReference>
<evidence type="ECO:0000256" key="5">
    <source>
        <dbReference type="SAM" id="Phobius"/>
    </source>
</evidence>
<feature type="transmembrane region" description="Helical" evidence="5">
    <location>
        <begin position="26"/>
        <end position="47"/>
    </location>
</feature>
<evidence type="ECO:0000256" key="4">
    <source>
        <dbReference type="ARBA" id="ARBA00023136"/>
    </source>
</evidence>
<keyword evidence="2 5" id="KW-0812">Transmembrane</keyword>
<feature type="transmembrane region" description="Helical" evidence="5">
    <location>
        <begin position="145"/>
        <end position="165"/>
    </location>
</feature>
<organism evidence="7 8">
    <name type="scientific">Halobium salinum</name>
    <dbReference type="NCBI Taxonomy" id="1364940"/>
    <lineage>
        <taxon>Archaea</taxon>
        <taxon>Methanobacteriati</taxon>
        <taxon>Methanobacteriota</taxon>
        <taxon>Stenosarchaea group</taxon>
        <taxon>Halobacteria</taxon>
        <taxon>Halobacteriales</taxon>
        <taxon>Haloferacaceae</taxon>
        <taxon>Halobium</taxon>
    </lineage>
</organism>
<dbReference type="InterPro" id="IPR050638">
    <property type="entry name" value="AA-Vitamin_Transporters"/>
</dbReference>
<feature type="transmembrane region" description="Helical" evidence="5">
    <location>
        <begin position="117"/>
        <end position="133"/>
    </location>
</feature>
<dbReference type="InterPro" id="IPR000620">
    <property type="entry name" value="EamA_dom"/>
</dbReference>
<reference evidence="7 8" key="1">
    <citation type="journal article" date="2019" name="Int. J. Syst. Evol. Microbiol.">
        <title>The Global Catalogue of Microorganisms (GCM) 10K type strain sequencing project: providing services to taxonomists for standard genome sequencing and annotation.</title>
        <authorList>
            <consortium name="The Broad Institute Genomics Platform"/>
            <consortium name="The Broad Institute Genome Sequencing Center for Infectious Disease"/>
            <person name="Wu L."/>
            <person name="Ma J."/>
        </authorList>
    </citation>
    <scope>NUCLEOTIDE SEQUENCE [LARGE SCALE GENOMIC DNA]</scope>
    <source>
        <strain evidence="7 8">CGMCC 1.12553</strain>
    </source>
</reference>
<gene>
    <name evidence="7" type="ORF">ACFO0N_04670</name>
</gene>
<accession>A0ABD5P911</accession>
<dbReference type="EMBL" id="JBHSDS010000003">
    <property type="protein sequence ID" value="MFC4357241.1"/>
    <property type="molecule type" value="Genomic_DNA"/>
</dbReference>
<sequence>MLFALLALFWGTSFVAIEVGLEFFPPVLFAAIRYGAAGAIVLAYAVATVDDPLPRTKNDLLAVATVGTFVIAGYHALLYLGELQVSGAVASVVVSLSPVLTAAFAAPLFVEEHLDRLGVAGLVAGFVGVAVVANPGATSMLSSSVGGLGLVLLGAASFAVGAVLTRAFDAEMPLRALEGWGMLLGSGVLWVVSLVRGESMSAIHWTDTAVFSLVYLTLVSGVVAFLIYFELLSRVGATEINLVGYLEPVVATAMSWLLLGHLVAASTLAGFVAIFAGFALLKHRAVGRFLRSVPLPTPLSNRRY</sequence>
<dbReference type="SUPFAM" id="SSF103481">
    <property type="entry name" value="Multidrug resistance efflux transporter EmrE"/>
    <property type="match status" value="2"/>
</dbReference>
<feature type="domain" description="EamA" evidence="6">
    <location>
        <begin position="147"/>
        <end position="281"/>
    </location>
</feature>
<evidence type="ECO:0000313" key="8">
    <source>
        <dbReference type="Proteomes" id="UP001595921"/>
    </source>
</evidence>
<evidence type="ECO:0000256" key="1">
    <source>
        <dbReference type="ARBA" id="ARBA00004141"/>
    </source>
</evidence>